<reference evidence="1" key="1">
    <citation type="submission" date="2023-04" db="EMBL/GenBank/DDBJ databases">
        <title>Candida boidinii NBRC 1967.</title>
        <authorList>
            <person name="Ichikawa N."/>
            <person name="Sato H."/>
            <person name="Tonouchi N."/>
        </authorList>
    </citation>
    <scope>NUCLEOTIDE SEQUENCE</scope>
    <source>
        <strain evidence="1">NBRC 1967</strain>
    </source>
</reference>
<organism evidence="1 2">
    <name type="scientific">Candida boidinii</name>
    <name type="common">Yeast</name>
    <dbReference type="NCBI Taxonomy" id="5477"/>
    <lineage>
        <taxon>Eukaryota</taxon>
        <taxon>Fungi</taxon>
        <taxon>Dikarya</taxon>
        <taxon>Ascomycota</taxon>
        <taxon>Saccharomycotina</taxon>
        <taxon>Pichiomycetes</taxon>
        <taxon>Pichiales</taxon>
        <taxon>Pichiaceae</taxon>
        <taxon>Ogataea</taxon>
        <taxon>Ogataea/Candida clade</taxon>
    </lineage>
</organism>
<dbReference type="EMBL" id="BSXV01004848">
    <property type="protein sequence ID" value="GMF01322.1"/>
    <property type="molecule type" value="Genomic_DNA"/>
</dbReference>
<sequence length="238" mass="27413">MVVYPWIKYLLIEDSEEIDDDEITIKNTIINSNNLLKLPFFSNIESFLLKNFKSIKLFKENKELINKYYGNFKKIVVYLINFINNKYFGIENGEIYYNFNFNFYINYIGLITIIGCILFILFLRLISSLILLKWSNKIIKRNIKKVSSSGSGGGNGSSTAATDAISTKRNGGANDDYVPGNPNVTLSELNGPMRKNLYNDDEKVPPSLEELRIKKTKKIGDDKLEKVIRYDMADKLIW</sequence>
<evidence type="ECO:0000313" key="2">
    <source>
        <dbReference type="Proteomes" id="UP001165101"/>
    </source>
</evidence>
<proteinExistence type="predicted"/>
<name>A0ACB5U4W7_CANBO</name>
<gene>
    <name evidence="1" type="ORF">Cboi01_000580700</name>
</gene>
<dbReference type="Proteomes" id="UP001165101">
    <property type="component" value="Unassembled WGS sequence"/>
</dbReference>
<keyword evidence="2" id="KW-1185">Reference proteome</keyword>
<comment type="caution">
    <text evidence="1">The sequence shown here is derived from an EMBL/GenBank/DDBJ whole genome shotgun (WGS) entry which is preliminary data.</text>
</comment>
<accession>A0ACB5U4W7</accession>
<evidence type="ECO:0000313" key="1">
    <source>
        <dbReference type="EMBL" id="GMF01322.1"/>
    </source>
</evidence>
<protein>
    <submittedName>
        <fullName evidence="1">Unnamed protein product</fullName>
    </submittedName>
</protein>